<dbReference type="PRINTS" id="PR00094">
    <property type="entry name" value="ADENYLTKNASE"/>
</dbReference>
<evidence type="ECO:0000256" key="4">
    <source>
        <dbReference type="RuleBase" id="RU003330"/>
    </source>
</evidence>
<dbReference type="CDD" id="cd01428">
    <property type="entry name" value="ADK"/>
    <property type="match status" value="1"/>
</dbReference>
<name>A0A428NP42_9HYPO</name>
<dbReference type="Pfam" id="PF00406">
    <property type="entry name" value="ADK"/>
    <property type="match status" value="1"/>
</dbReference>
<evidence type="ECO:0000256" key="1">
    <source>
        <dbReference type="ARBA" id="ARBA00022679"/>
    </source>
</evidence>
<evidence type="ECO:0000313" key="6">
    <source>
        <dbReference type="Proteomes" id="UP000288168"/>
    </source>
</evidence>
<dbReference type="PANTHER" id="PTHR23359">
    <property type="entry name" value="NUCLEOTIDE KINASE"/>
    <property type="match status" value="1"/>
</dbReference>
<keyword evidence="1 4" id="KW-0808">Transferase</keyword>
<evidence type="ECO:0000256" key="3">
    <source>
        <dbReference type="ARBA" id="ARBA00022777"/>
    </source>
</evidence>
<dbReference type="Proteomes" id="UP000288168">
    <property type="component" value="Unassembled WGS sequence"/>
</dbReference>
<organism evidence="5 6">
    <name type="scientific">Fusarium duplospermum</name>
    <dbReference type="NCBI Taxonomy" id="1325734"/>
    <lineage>
        <taxon>Eukaryota</taxon>
        <taxon>Fungi</taxon>
        <taxon>Dikarya</taxon>
        <taxon>Ascomycota</taxon>
        <taxon>Pezizomycotina</taxon>
        <taxon>Sordariomycetes</taxon>
        <taxon>Hypocreomycetidae</taxon>
        <taxon>Hypocreales</taxon>
        <taxon>Nectriaceae</taxon>
        <taxon>Fusarium</taxon>
        <taxon>Fusarium solani species complex</taxon>
    </lineage>
</organism>
<dbReference type="InterPro" id="IPR033690">
    <property type="entry name" value="Adenylat_kinase_CS"/>
</dbReference>
<dbReference type="PROSITE" id="PS00113">
    <property type="entry name" value="ADENYLATE_KINASE"/>
    <property type="match status" value="1"/>
</dbReference>
<protein>
    <recommendedName>
        <fullName evidence="7">Adenylate kinase</fullName>
    </recommendedName>
</protein>
<reference evidence="5 6" key="1">
    <citation type="submission" date="2017-06" db="EMBL/GenBank/DDBJ databases">
        <title>Comparative genomic analysis of Ambrosia Fusariam Clade fungi.</title>
        <authorList>
            <person name="Stajich J.E."/>
            <person name="Carrillo J."/>
            <person name="Kijimoto T."/>
            <person name="Eskalen A."/>
            <person name="O'Donnell K."/>
            <person name="Kasson M."/>
        </authorList>
    </citation>
    <scope>NUCLEOTIDE SEQUENCE [LARGE SCALE GENOMIC DNA]</scope>
    <source>
        <strain evidence="5 6">NRRL62584</strain>
    </source>
</reference>
<dbReference type="GO" id="GO:0019205">
    <property type="term" value="F:nucleobase-containing compound kinase activity"/>
    <property type="evidence" value="ECO:0007669"/>
    <property type="project" value="InterPro"/>
</dbReference>
<dbReference type="GO" id="GO:0006139">
    <property type="term" value="P:nucleobase-containing compound metabolic process"/>
    <property type="evidence" value="ECO:0007669"/>
    <property type="project" value="InterPro"/>
</dbReference>
<dbReference type="SUPFAM" id="SSF52540">
    <property type="entry name" value="P-loop containing nucleoside triphosphate hydrolases"/>
    <property type="match status" value="1"/>
</dbReference>
<keyword evidence="6" id="KW-1185">Reference proteome</keyword>
<evidence type="ECO:0000313" key="5">
    <source>
        <dbReference type="EMBL" id="RSL42527.1"/>
    </source>
</evidence>
<proteinExistence type="inferred from homology"/>
<dbReference type="Gene3D" id="3.40.50.300">
    <property type="entry name" value="P-loop containing nucleotide triphosphate hydrolases"/>
    <property type="match status" value="1"/>
</dbReference>
<comment type="similarity">
    <text evidence="4">Belongs to the adenylate kinase family.</text>
</comment>
<dbReference type="InterPro" id="IPR000850">
    <property type="entry name" value="Adenylat/UMP-CMP_kin"/>
</dbReference>
<dbReference type="HAMAP" id="MF_00235">
    <property type="entry name" value="Adenylate_kinase_Adk"/>
    <property type="match status" value="1"/>
</dbReference>
<dbReference type="GO" id="GO:0005524">
    <property type="term" value="F:ATP binding"/>
    <property type="evidence" value="ECO:0007669"/>
    <property type="project" value="InterPro"/>
</dbReference>
<keyword evidence="2" id="KW-0547">Nucleotide-binding</keyword>
<dbReference type="STRING" id="1325734.A0A428NP42"/>
<dbReference type="InterPro" id="IPR027417">
    <property type="entry name" value="P-loop_NTPase"/>
</dbReference>
<evidence type="ECO:0008006" key="7">
    <source>
        <dbReference type="Google" id="ProtNLM"/>
    </source>
</evidence>
<gene>
    <name evidence="5" type="ORF">CEP54_015447</name>
</gene>
<sequence>MTQNTVIFVLGAPGAGKGTLCKRLARDYGFRHLSVGDLLRAAVKAPDANQAVVDCVQKGELLGSDLLMSILKPQVQNANDTRPILLDGFPRQLDQAKLFEDVTVRSCAPRPFLRLPPNLAEERVVTRQAGRDGDDIDTFRRRYGEFLELNPPVLAHYAAGGRLVIVNTSTDTETTYAKLMEILLAEERWTWHRDEGEVMKG</sequence>
<dbReference type="OrthoDB" id="442176at2759"/>
<keyword evidence="3 4" id="KW-0418">Kinase</keyword>
<dbReference type="EMBL" id="NKCI01000363">
    <property type="protein sequence ID" value="RSL42527.1"/>
    <property type="molecule type" value="Genomic_DNA"/>
</dbReference>
<accession>A0A428NP42</accession>
<evidence type="ECO:0000256" key="2">
    <source>
        <dbReference type="ARBA" id="ARBA00022741"/>
    </source>
</evidence>
<comment type="caution">
    <text evidence="5">The sequence shown here is derived from an EMBL/GenBank/DDBJ whole genome shotgun (WGS) entry which is preliminary data.</text>
</comment>
<dbReference type="AlphaFoldDB" id="A0A428NP42"/>